<evidence type="ECO:0000313" key="5">
    <source>
        <dbReference type="Proteomes" id="UP000774617"/>
    </source>
</evidence>
<feature type="compositionally biased region" description="Low complexity" evidence="2">
    <location>
        <begin position="722"/>
        <end position="735"/>
    </location>
</feature>
<feature type="region of interest" description="Disordered" evidence="2">
    <location>
        <begin position="532"/>
        <end position="783"/>
    </location>
</feature>
<dbReference type="PANTHER" id="PTHR13561">
    <property type="entry name" value="DNA REPLICATION REGULATOR DPB11-RELATED"/>
    <property type="match status" value="1"/>
</dbReference>
<comment type="caution">
    <text evidence="4">The sequence shown here is derived from an EMBL/GenBank/DDBJ whole genome shotgun (WGS) entry which is preliminary data.</text>
</comment>
<dbReference type="Proteomes" id="UP000774617">
    <property type="component" value="Unassembled WGS sequence"/>
</dbReference>
<evidence type="ECO:0000259" key="3">
    <source>
        <dbReference type="PROSITE" id="PS50172"/>
    </source>
</evidence>
<dbReference type="InterPro" id="IPR036420">
    <property type="entry name" value="BRCT_dom_sf"/>
</dbReference>
<sequence length="902" mass="97756">MLEQTDQARAQSPLAGVVLCCTSINLEQRNELAKWATDMGAAHKYDLTSDVTHLVVGHIDTQKYKYVAKERPDVKVVKPTWVAAVRDSWLQGGETDVEKLEEEHRVPTLFGLRICITGFEDITQRKYLEDTVTANGATYQGDLTKTVTHLIAAVPSGKKFEFALQWRVKVVSLEWLTDSIERRMALEDELYDPRLPKEERGKGAFKKLPAETTPLGKRMRIAAADDGEGKRKLRRTASTKLGSQSSAIWNDITTGSFGAKQEEDSSWQDVKSDGLVSNEVVPAMDKAQIRRTSSLGQIDGATDPKPQFRRRAGCFEGRVIYVYGFNRAQTGILHEHLQQNGAHLALTPEQLCSHEDSELESGFLITPSNVARDALEDLPLVAEGLTRVNEWWVEKCLYRKKIVDPTGEVICKPLPRIPIPGENDQMLQSRASANVTLDFGSLIVTSTSFTDYDRLHVSKVVKLMGAGAEFAARSGATYDEILKESVSVLISNSDSPMHPKVRFCLDRSIPVVTPSWLWSCISTGTRQPFESHLIQTSSERSREPSQQVHERKGSGASTEPTTKERVLRERSSNNKLALSKDGSSDRHNTGEKESLSRLDSGKPETWKPNKRALPLYESSASENEDDAAARGRGRAGLPDAVPLPPYDAASPQNHLQELSPSEANASRKPLPGPGSPADDQAAVQRKQPQRLSSTNTNITPPISSQSITHTTNSAAPAPPPTDSAALNTTIAALLAQKKQNHSTRPDSAGSDTGGAARKDRRNRRQLGRAPSVTSNLSAPSSLSAQNSFSATNVSAFHAAAVAVASAAGEAEMTTAANAAPWTDPVPVASQALVWGDGEGEAERVEVIKRLGGKVMEVGVGGDGTGAAGIMRAVDRIGRVQDVGDESASGGRTMRRRPAGGRA</sequence>
<feature type="compositionally biased region" description="Polar residues" evidence="2">
    <location>
        <begin position="689"/>
        <end position="707"/>
    </location>
</feature>
<feature type="compositionally biased region" description="Polar residues" evidence="2">
    <location>
        <begin position="650"/>
        <end position="664"/>
    </location>
</feature>
<dbReference type="SUPFAM" id="SSF52113">
    <property type="entry name" value="BRCT domain"/>
    <property type="match status" value="4"/>
</dbReference>
<dbReference type="EMBL" id="JAGTJR010000002">
    <property type="protein sequence ID" value="KAH7063609.1"/>
    <property type="molecule type" value="Genomic_DNA"/>
</dbReference>
<dbReference type="PROSITE" id="PS50172">
    <property type="entry name" value="BRCT"/>
    <property type="match status" value="4"/>
</dbReference>
<feature type="compositionally biased region" description="Basic and acidic residues" evidence="2">
    <location>
        <begin position="539"/>
        <end position="553"/>
    </location>
</feature>
<keyword evidence="1" id="KW-0677">Repeat</keyword>
<dbReference type="CDD" id="cd17731">
    <property type="entry name" value="BRCT_TopBP1_rpt2_like"/>
    <property type="match status" value="1"/>
</dbReference>
<keyword evidence="5" id="KW-1185">Reference proteome</keyword>
<feature type="domain" description="BRCT" evidence="3">
    <location>
        <begin position="310"/>
        <end position="410"/>
    </location>
</feature>
<feature type="compositionally biased region" description="Basic and acidic residues" evidence="2">
    <location>
        <begin position="561"/>
        <end position="572"/>
    </location>
</feature>
<protein>
    <recommendedName>
        <fullName evidence="3">BRCT domain-containing protein</fullName>
    </recommendedName>
</protein>
<organism evidence="4 5">
    <name type="scientific">Macrophomina phaseolina</name>
    <dbReference type="NCBI Taxonomy" id="35725"/>
    <lineage>
        <taxon>Eukaryota</taxon>
        <taxon>Fungi</taxon>
        <taxon>Dikarya</taxon>
        <taxon>Ascomycota</taxon>
        <taxon>Pezizomycotina</taxon>
        <taxon>Dothideomycetes</taxon>
        <taxon>Dothideomycetes incertae sedis</taxon>
        <taxon>Botryosphaeriales</taxon>
        <taxon>Botryosphaeriaceae</taxon>
        <taxon>Macrophomina</taxon>
    </lineage>
</organism>
<proteinExistence type="predicted"/>
<feature type="region of interest" description="Disordered" evidence="2">
    <location>
        <begin position="880"/>
        <end position="902"/>
    </location>
</feature>
<feature type="domain" description="BRCT" evidence="3">
    <location>
        <begin position="9"/>
        <end position="82"/>
    </location>
</feature>
<dbReference type="Gene3D" id="3.40.50.10190">
    <property type="entry name" value="BRCT domain"/>
    <property type="match status" value="4"/>
</dbReference>
<dbReference type="CDD" id="cd18433">
    <property type="entry name" value="BRCT_Rad4_rpt3"/>
    <property type="match status" value="1"/>
</dbReference>
<feature type="compositionally biased region" description="Basic residues" evidence="2">
    <location>
        <begin position="892"/>
        <end position="902"/>
    </location>
</feature>
<name>A0ABQ8GSY5_9PEZI</name>
<gene>
    <name evidence="4" type="ORF">B0J12DRAFT_694510</name>
</gene>
<dbReference type="PANTHER" id="PTHR13561:SF20">
    <property type="entry name" value="DNA TOPOISOMERASE 2-BINDING PROTEIN 1"/>
    <property type="match status" value="1"/>
</dbReference>
<accession>A0ABQ8GSY5</accession>
<dbReference type="InterPro" id="IPR001357">
    <property type="entry name" value="BRCT_dom"/>
</dbReference>
<feature type="domain" description="BRCT" evidence="3">
    <location>
        <begin position="104"/>
        <end position="193"/>
    </location>
</feature>
<feature type="compositionally biased region" description="Basic and acidic residues" evidence="2">
    <location>
        <begin position="582"/>
        <end position="607"/>
    </location>
</feature>
<dbReference type="InterPro" id="IPR059215">
    <property type="entry name" value="BRCT2_TopBP1-like"/>
</dbReference>
<feature type="compositionally biased region" description="Polar residues" evidence="2">
    <location>
        <begin position="771"/>
        <end position="783"/>
    </location>
</feature>
<evidence type="ECO:0000256" key="1">
    <source>
        <dbReference type="ARBA" id="ARBA00022737"/>
    </source>
</evidence>
<dbReference type="SMART" id="SM00292">
    <property type="entry name" value="BRCT"/>
    <property type="match status" value="4"/>
</dbReference>
<reference evidence="4 5" key="1">
    <citation type="journal article" date="2021" name="Nat. Commun.">
        <title>Genetic determinants of endophytism in the Arabidopsis root mycobiome.</title>
        <authorList>
            <person name="Mesny F."/>
            <person name="Miyauchi S."/>
            <person name="Thiergart T."/>
            <person name="Pickel B."/>
            <person name="Atanasova L."/>
            <person name="Karlsson M."/>
            <person name="Huettel B."/>
            <person name="Barry K.W."/>
            <person name="Haridas S."/>
            <person name="Chen C."/>
            <person name="Bauer D."/>
            <person name="Andreopoulos W."/>
            <person name="Pangilinan J."/>
            <person name="LaButti K."/>
            <person name="Riley R."/>
            <person name="Lipzen A."/>
            <person name="Clum A."/>
            <person name="Drula E."/>
            <person name="Henrissat B."/>
            <person name="Kohler A."/>
            <person name="Grigoriev I.V."/>
            <person name="Martin F.M."/>
            <person name="Hacquard S."/>
        </authorList>
    </citation>
    <scope>NUCLEOTIDE SEQUENCE [LARGE SCALE GENOMIC DNA]</scope>
    <source>
        <strain evidence="4 5">MPI-SDFR-AT-0080</strain>
    </source>
</reference>
<evidence type="ECO:0000313" key="4">
    <source>
        <dbReference type="EMBL" id="KAH7063609.1"/>
    </source>
</evidence>
<evidence type="ECO:0000256" key="2">
    <source>
        <dbReference type="SAM" id="MobiDB-lite"/>
    </source>
</evidence>
<dbReference type="Pfam" id="PF12738">
    <property type="entry name" value="PTCB-BRCT"/>
    <property type="match status" value="2"/>
</dbReference>
<feature type="domain" description="BRCT" evidence="3">
    <location>
        <begin position="475"/>
        <end position="534"/>
    </location>
</feature>